<organism evidence="2 3">
    <name type="scientific">Aquirhabdus parva</name>
    <dbReference type="NCBI Taxonomy" id="2283318"/>
    <lineage>
        <taxon>Bacteria</taxon>
        <taxon>Pseudomonadati</taxon>
        <taxon>Pseudomonadota</taxon>
        <taxon>Gammaproteobacteria</taxon>
        <taxon>Moraxellales</taxon>
        <taxon>Moraxellaceae</taxon>
        <taxon>Aquirhabdus</taxon>
    </lineage>
</organism>
<keyword evidence="1" id="KW-0812">Transmembrane</keyword>
<evidence type="ECO:0000256" key="1">
    <source>
        <dbReference type="SAM" id="Phobius"/>
    </source>
</evidence>
<dbReference type="AlphaFoldDB" id="A0A345P981"/>
<name>A0A345P981_9GAMM</name>
<evidence type="ECO:0000313" key="3">
    <source>
        <dbReference type="Proteomes" id="UP000253940"/>
    </source>
</evidence>
<evidence type="ECO:0000313" key="2">
    <source>
        <dbReference type="EMBL" id="AXI03840.1"/>
    </source>
</evidence>
<dbReference type="RefSeq" id="WP_114899948.1">
    <property type="nucleotide sequence ID" value="NZ_CP031222.1"/>
</dbReference>
<keyword evidence="3" id="KW-1185">Reference proteome</keyword>
<keyword evidence="1" id="KW-0472">Membrane</keyword>
<dbReference type="Proteomes" id="UP000253940">
    <property type="component" value="Chromosome"/>
</dbReference>
<feature type="transmembrane region" description="Helical" evidence="1">
    <location>
        <begin position="6"/>
        <end position="23"/>
    </location>
</feature>
<dbReference type="KEGG" id="mbah:HYN46_13950"/>
<dbReference type="EMBL" id="CP031222">
    <property type="protein sequence ID" value="AXI03840.1"/>
    <property type="molecule type" value="Genomic_DNA"/>
</dbReference>
<reference evidence="2 3" key="1">
    <citation type="submission" date="2018-07" db="EMBL/GenBank/DDBJ databases">
        <title>Genome sequencing of Moraxellaceae gen. HYN0046.</title>
        <authorList>
            <person name="Kim M."/>
            <person name="Yi H."/>
        </authorList>
    </citation>
    <scope>NUCLEOTIDE SEQUENCE [LARGE SCALE GENOMIC DNA]</scope>
    <source>
        <strain evidence="2 3">HYN0046</strain>
    </source>
</reference>
<accession>A0A345P981</accession>
<gene>
    <name evidence="2" type="ORF">HYN46_13950</name>
</gene>
<protein>
    <submittedName>
        <fullName evidence="2">Uncharacterized protein</fullName>
    </submittedName>
</protein>
<proteinExistence type="predicted"/>
<sequence>MDIKTIVYYALPLGVLYLIVALYRRHVFLKEAKENKRCMDQLRPAREKFLAGIQQIRDDLKALRTVAADPFAAKVDLSDAIKQALLDYDAARTTEQQRLDKAIERILEEIRNGKDMSDLYVDYVLRGRDNKQLKALILIFKQTAPQVLDLIRDDIIDIIRANTIWEGRMIFRFFFREFNVIGHERLERIFEKEQFEKLKRIESHGWELLEGMEEEMIRYA</sequence>
<keyword evidence="1" id="KW-1133">Transmembrane helix</keyword>